<keyword evidence="3" id="KW-0479">Metal-binding</keyword>
<dbReference type="InterPro" id="IPR009169">
    <property type="entry name" value="Calreticulin"/>
</dbReference>
<dbReference type="HOGENOM" id="CLU_018224_0_2_1"/>
<feature type="region of interest" description="Disordered" evidence="15">
    <location>
        <begin position="178"/>
        <end position="210"/>
    </location>
</feature>
<evidence type="ECO:0000256" key="13">
    <source>
        <dbReference type="PIRSR" id="PIRSR002356-3"/>
    </source>
</evidence>
<dbReference type="GO" id="GO:0006457">
    <property type="term" value="P:protein folding"/>
    <property type="evidence" value="ECO:0007669"/>
    <property type="project" value="InterPro"/>
</dbReference>
<keyword evidence="13" id="KW-1015">Disulfide bond</keyword>
<feature type="chain" id="PRO_5001704720" description="Calreticulin" evidence="14">
    <location>
        <begin position="17"/>
        <end position="370"/>
    </location>
</feature>
<dbReference type="GO" id="GO:0005789">
    <property type="term" value="C:endoplasmic reticulum membrane"/>
    <property type="evidence" value="ECO:0007669"/>
    <property type="project" value="TreeGrafter"/>
</dbReference>
<dbReference type="InterPro" id="IPR001580">
    <property type="entry name" value="Calret/calnex"/>
</dbReference>
<gene>
    <name evidence="16" type="ORF">O9G_002159</name>
</gene>
<dbReference type="InterPro" id="IPR009033">
    <property type="entry name" value="Calreticulin/calnexin_P_dom_sf"/>
</dbReference>
<dbReference type="PROSITE" id="PS00805">
    <property type="entry name" value="CALRETICULIN_REPEAT"/>
    <property type="match status" value="1"/>
</dbReference>
<organism evidence="16 17">
    <name type="scientific">Rozella allomycis (strain CSF55)</name>
    <dbReference type="NCBI Taxonomy" id="988480"/>
    <lineage>
        <taxon>Eukaryota</taxon>
        <taxon>Fungi</taxon>
        <taxon>Fungi incertae sedis</taxon>
        <taxon>Cryptomycota</taxon>
        <taxon>Cryptomycota incertae sedis</taxon>
        <taxon>Rozella</taxon>
    </lineage>
</organism>
<dbReference type="AlphaFoldDB" id="A0A075AQ37"/>
<dbReference type="FunFam" id="2.10.250.10:FF:000002">
    <property type="entry name" value="Calreticulin"/>
    <property type="match status" value="1"/>
</dbReference>
<feature type="binding site" evidence="12">
    <location>
        <position position="126"/>
    </location>
    <ligand>
        <name>an alpha-D-glucoside</name>
        <dbReference type="ChEBI" id="CHEBI:22390"/>
    </ligand>
</feature>
<feature type="binding site" evidence="12">
    <location>
        <position position="133"/>
    </location>
    <ligand>
        <name>an alpha-D-glucoside</name>
        <dbReference type="ChEBI" id="CHEBI:22390"/>
    </ligand>
</feature>
<feature type="compositionally biased region" description="Acidic residues" evidence="15">
    <location>
        <begin position="351"/>
        <end position="370"/>
    </location>
</feature>
<reference evidence="16 17" key="1">
    <citation type="journal article" date="2013" name="Curr. Biol.">
        <title>Shared signatures of parasitism and phylogenomics unite Cryptomycota and microsporidia.</title>
        <authorList>
            <person name="James T.Y."/>
            <person name="Pelin A."/>
            <person name="Bonen L."/>
            <person name="Ahrendt S."/>
            <person name="Sain D."/>
            <person name="Corradi N."/>
            <person name="Stajich J.E."/>
        </authorList>
    </citation>
    <scope>NUCLEOTIDE SEQUENCE [LARGE SCALE GENOMIC DNA]</scope>
    <source>
        <strain evidence="16 17">CSF55</strain>
    </source>
</reference>
<keyword evidence="9" id="KW-0106">Calcium</keyword>
<dbReference type="Gene3D" id="2.60.120.200">
    <property type="match status" value="2"/>
</dbReference>
<dbReference type="OMA" id="KRDEICA"/>
<dbReference type="PIRSF" id="PIRSF002356">
    <property type="entry name" value="Calreticulin"/>
    <property type="match status" value="1"/>
</dbReference>
<dbReference type="GO" id="GO:0051082">
    <property type="term" value="F:unfolded protein binding"/>
    <property type="evidence" value="ECO:0007669"/>
    <property type="project" value="InterPro"/>
</dbReference>
<dbReference type="PRINTS" id="PR00626">
    <property type="entry name" value="CALRETICULIN"/>
</dbReference>
<comment type="subcellular location">
    <subcellularLocation>
        <location evidence="1 11">Endoplasmic reticulum lumen</location>
    </subcellularLocation>
</comment>
<evidence type="ECO:0000256" key="11">
    <source>
        <dbReference type="PIRNR" id="PIRNR002356"/>
    </source>
</evidence>
<feature type="binding site" evidence="12">
    <location>
        <position position="289"/>
    </location>
    <ligand>
        <name>an alpha-D-glucoside</name>
        <dbReference type="ChEBI" id="CHEBI:22390"/>
    </ligand>
</feature>
<keyword evidence="4 14" id="KW-0732">Signal</keyword>
<dbReference type="PANTHER" id="PTHR11073:SF2">
    <property type="entry name" value="CALRETICULIN"/>
    <property type="match status" value="1"/>
</dbReference>
<comment type="similarity">
    <text evidence="2 11 14">Belongs to the calreticulin family.</text>
</comment>
<evidence type="ECO:0000256" key="8">
    <source>
        <dbReference type="ARBA" id="ARBA00022833"/>
    </source>
</evidence>
<evidence type="ECO:0000256" key="2">
    <source>
        <dbReference type="ARBA" id="ARBA00010983"/>
    </source>
</evidence>
<evidence type="ECO:0000256" key="6">
    <source>
        <dbReference type="ARBA" id="ARBA00022737"/>
    </source>
</evidence>
<evidence type="ECO:0000256" key="9">
    <source>
        <dbReference type="ARBA" id="ARBA00022837"/>
    </source>
</evidence>
<dbReference type="InterPro" id="IPR013320">
    <property type="entry name" value="ConA-like_dom_sf"/>
</dbReference>
<dbReference type="GO" id="GO:0005509">
    <property type="term" value="F:calcium ion binding"/>
    <property type="evidence" value="ECO:0007669"/>
    <property type="project" value="InterPro"/>
</dbReference>
<dbReference type="GO" id="GO:0030246">
    <property type="term" value="F:carbohydrate binding"/>
    <property type="evidence" value="ECO:0007669"/>
    <property type="project" value="UniProtKB-KW"/>
</dbReference>
<evidence type="ECO:0000256" key="4">
    <source>
        <dbReference type="ARBA" id="ARBA00022729"/>
    </source>
</evidence>
<feature type="disulfide bond" evidence="13">
    <location>
        <begin position="103"/>
        <end position="135"/>
    </location>
</feature>
<evidence type="ECO:0000256" key="5">
    <source>
        <dbReference type="ARBA" id="ARBA00022734"/>
    </source>
</evidence>
<name>A0A075AQ37_ROZAC</name>
<feature type="compositionally biased region" description="Basic and acidic residues" evidence="15">
    <location>
        <begin position="181"/>
        <end position="206"/>
    </location>
</feature>
<evidence type="ECO:0000313" key="16">
    <source>
        <dbReference type="EMBL" id="EPZ32318.1"/>
    </source>
</evidence>
<feature type="region of interest" description="Disordered" evidence="15">
    <location>
        <begin position="228"/>
        <end position="249"/>
    </location>
</feature>
<feature type="binding site" evidence="12">
    <location>
        <position position="109"/>
    </location>
    <ligand>
        <name>an alpha-D-glucoside</name>
        <dbReference type="ChEBI" id="CHEBI:22390"/>
    </ligand>
</feature>
<keyword evidence="5" id="KW-0430">Lectin</keyword>
<evidence type="ECO:0000256" key="15">
    <source>
        <dbReference type="SAM" id="MobiDB-lite"/>
    </source>
</evidence>
<keyword evidence="8" id="KW-0862">Zinc</keyword>
<dbReference type="EMBL" id="KE561161">
    <property type="protein sequence ID" value="EPZ32318.1"/>
    <property type="molecule type" value="Genomic_DNA"/>
</dbReference>
<dbReference type="InterPro" id="IPR018124">
    <property type="entry name" value="Calret/calnex_CS"/>
</dbReference>
<dbReference type="PANTHER" id="PTHR11073">
    <property type="entry name" value="CALRETICULIN AND CALNEXIN"/>
    <property type="match status" value="1"/>
</dbReference>
<feature type="binding site" evidence="12">
    <location>
        <position position="107"/>
    </location>
    <ligand>
        <name>an alpha-D-glucoside</name>
        <dbReference type="ChEBI" id="CHEBI:22390"/>
    </ligand>
</feature>
<dbReference type="Pfam" id="PF00262">
    <property type="entry name" value="Calreticulin"/>
    <property type="match status" value="2"/>
</dbReference>
<dbReference type="OrthoDB" id="1938156at2759"/>
<feature type="region of interest" description="Disordered" evidence="15">
    <location>
        <begin position="316"/>
        <end position="370"/>
    </location>
</feature>
<accession>A0A075AQ37</accession>
<dbReference type="GO" id="GO:0005788">
    <property type="term" value="C:endoplasmic reticulum lumen"/>
    <property type="evidence" value="ECO:0007669"/>
    <property type="project" value="UniProtKB-SubCell"/>
</dbReference>
<dbReference type="Proteomes" id="UP000030755">
    <property type="component" value="Unassembled WGS sequence"/>
</dbReference>
<evidence type="ECO:0000256" key="7">
    <source>
        <dbReference type="ARBA" id="ARBA00022824"/>
    </source>
</evidence>
<dbReference type="SUPFAM" id="SSF63887">
    <property type="entry name" value="P-domain of calnexin/calreticulin"/>
    <property type="match status" value="1"/>
</dbReference>
<protein>
    <recommendedName>
        <fullName evidence="11">Calreticulin</fullName>
    </recommendedName>
</protein>
<dbReference type="GO" id="GO:0036503">
    <property type="term" value="P:ERAD pathway"/>
    <property type="evidence" value="ECO:0007669"/>
    <property type="project" value="TreeGrafter"/>
</dbReference>
<feature type="compositionally biased region" description="Basic and acidic residues" evidence="15">
    <location>
        <begin position="316"/>
        <end position="342"/>
    </location>
</feature>
<feature type="signal peptide" evidence="14">
    <location>
        <begin position="1"/>
        <end position="16"/>
    </location>
</feature>
<evidence type="ECO:0000256" key="14">
    <source>
        <dbReference type="RuleBase" id="RU362126"/>
    </source>
</evidence>
<dbReference type="PROSITE" id="PS00804">
    <property type="entry name" value="CALRETICULIN_2"/>
    <property type="match status" value="1"/>
</dbReference>
<dbReference type="STRING" id="988480.A0A075AQ37"/>
<keyword evidence="10 11" id="KW-0143">Chaperone</keyword>
<sequence>MKSLLFLTLFNSLAQSRIYFSETFSDNDGWQNRWIQSTNVDTYGKFERNNGLFHGDYEEAYGLRTSQDAKFYAIASKFNQTFDNKDKDLVVQFTVKHEQNIDCGGGYAKILSSKENLSKFSGDTTYFLMFGPDICGSSRKVHVIITYKGENKLIKHEINAPSDELTHQYTLVIKPNQQIPDPEKKKPSNWADEKEIIDPNDKKPEGWDDIPQTIQDVNAVKPEDWDEELDGEWEPPQIPNPEYKGEWQPRRIPNPDYKGPWVQPMIDNPDFIPDEEIYRFSDMGAIGLDLWQVKSGSIFDNFIVTDSIEEAHEFGKNHWEKYKNAEKKAKEQLDEENRKKQAESAPQQDASEAEVGEEIGEDIIDEHEEL</sequence>
<evidence type="ECO:0000313" key="17">
    <source>
        <dbReference type="Proteomes" id="UP000030755"/>
    </source>
</evidence>
<keyword evidence="6" id="KW-0677">Repeat</keyword>
<evidence type="ECO:0000256" key="1">
    <source>
        <dbReference type="ARBA" id="ARBA00004319"/>
    </source>
</evidence>
<keyword evidence="17" id="KW-1185">Reference proteome</keyword>
<evidence type="ECO:0000256" key="12">
    <source>
        <dbReference type="PIRSR" id="PIRSR002356-1"/>
    </source>
</evidence>
<evidence type="ECO:0000256" key="3">
    <source>
        <dbReference type="ARBA" id="ARBA00022723"/>
    </source>
</evidence>
<keyword evidence="7 11" id="KW-0256">Endoplasmic reticulum</keyword>
<proteinExistence type="inferred from homology"/>
<dbReference type="SUPFAM" id="SSF49899">
    <property type="entry name" value="Concanavalin A-like lectins/glucanases"/>
    <property type="match status" value="1"/>
</dbReference>
<evidence type="ECO:0000256" key="10">
    <source>
        <dbReference type="ARBA" id="ARBA00023186"/>
    </source>
</evidence>